<dbReference type="Pfam" id="PF09820">
    <property type="entry name" value="AAA-ATPase_like"/>
    <property type="match status" value="1"/>
</dbReference>
<sequence>MGQISDWLSSLPPSSLVILIDEYDAPLTASLDDPALFDRIRASINAFFQVLKSNEGCLRFFFMTGITRLKTFFPEINFLDDISLNGVYGTLIGFTEEEIKKAFPYYLREAEQKLGLTEDALVGRLRENYGGYSFEPEAQAHVFSPWSVLNFLRHPGQGFKNYWFASGGLPTRFLQLPGNHALMSPDQFNQPIGIPLDELSASREVSDFPAAALLLEAGYLTIKNKLNAAEVELGYPNQEVRLSIARLYADEMLRNVNRLEVGVSRLEKMLDCENVDTVVRQFNAVLNTIDCRHCPIRDEASCMSLIEVLLMGAAMATDVEKHSAPGRSDLEVRTRNRQWVFEFKFARKASEVSRLLAEAAEQLLTRRYGEAPHDRELIRVALVFDAEKREFAAWESV</sequence>
<protein>
    <submittedName>
        <fullName evidence="2">AAA family ATPase</fullName>
    </submittedName>
</protein>
<dbReference type="Pfam" id="PF08011">
    <property type="entry name" value="PDDEXK_9"/>
    <property type="match status" value="1"/>
</dbReference>
<accession>A0AAI9SBR0</accession>
<keyword evidence="3" id="KW-1185">Reference proteome</keyword>
<dbReference type="InterPro" id="IPR012547">
    <property type="entry name" value="PDDEXK_9"/>
</dbReference>
<gene>
    <name evidence="2" type="ORF">GBM96_06900</name>
</gene>
<evidence type="ECO:0000313" key="2">
    <source>
        <dbReference type="EMBL" id="KAB7651095.1"/>
    </source>
</evidence>
<dbReference type="AlphaFoldDB" id="A0AAI9SBR0"/>
<dbReference type="EMBL" id="WEHW01000021">
    <property type="protein sequence ID" value="KAB7651095.1"/>
    <property type="molecule type" value="Genomic_DNA"/>
</dbReference>
<evidence type="ECO:0000259" key="1">
    <source>
        <dbReference type="Pfam" id="PF09820"/>
    </source>
</evidence>
<comment type="caution">
    <text evidence="2">The sequence shown here is derived from an EMBL/GenBank/DDBJ whole genome shotgun (WGS) entry which is preliminary data.</text>
</comment>
<dbReference type="PANTHER" id="PTHR34825:SF1">
    <property type="entry name" value="AAA-ATPASE-LIKE DOMAIN-CONTAINING PROTEIN"/>
    <property type="match status" value="1"/>
</dbReference>
<proteinExistence type="predicted"/>
<reference evidence="2 3" key="1">
    <citation type="submission" date="2019-10" db="EMBL/GenBank/DDBJ databases">
        <title>Genome diversity of Sutterella seckii.</title>
        <authorList>
            <person name="Chaplin A.V."/>
            <person name="Sokolova S.R."/>
            <person name="Mosin K.A."/>
            <person name="Ivanova E.L."/>
            <person name="Kochetkova T.O."/>
            <person name="Goltsov A.Y."/>
            <person name="Trofimov D.Y."/>
            <person name="Efimov B.A."/>
        </authorList>
    </citation>
    <scope>NUCLEOTIDE SEQUENCE [LARGE SCALE GENOMIC DNA]</scope>
    <source>
        <strain evidence="2 3">ASD3426</strain>
    </source>
</reference>
<evidence type="ECO:0000313" key="3">
    <source>
        <dbReference type="Proteomes" id="UP000469462"/>
    </source>
</evidence>
<dbReference type="PANTHER" id="PTHR34825">
    <property type="entry name" value="CONSERVED PROTEIN, WITH A WEAK D-GALACTARATE DEHYDRATASE/ALTRONATE HYDROLASE DOMAIN"/>
    <property type="match status" value="1"/>
</dbReference>
<dbReference type="Proteomes" id="UP000469462">
    <property type="component" value="Unassembled WGS sequence"/>
</dbReference>
<organism evidence="2 3">
    <name type="scientific">Sutterella seckii</name>
    <dbReference type="NCBI Taxonomy" id="1944635"/>
    <lineage>
        <taxon>Bacteria</taxon>
        <taxon>Pseudomonadati</taxon>
        <taxon>Pseudomonadota</taxon>
        <taxon>Betaproteobacteria</taxon>
        <taxon>Burkholderiales</taxon>
        <taxon>Sutterellaceae</taxon>
        <taxon>Sutterella</taxon>
    </lineage>
</organism>
<feature type="domain" description="AAA-ATPase-like" evidence="1">
    <location>
        <begin position="15"/>
        <end position="69"/>
    </location>
</feature>
<name>A0AAI9SBR0_9BURK</name>
<dbReference type="InterPro" id="IPR018631">
    <property type="entry name" value="AAA-ATPase-like_dom"/>
</dbReference>